<name>A0A382WJZ6_9ZZZZ</name>
<dbReference type="InterPro" id="IPR002591">
    <property type="entry name" value="Phosphodiest/P_Trfase"/>
</dbReference>
<sequence>PDSLFYTQWAASPRSDDYLVRMATTFIDALDLGQQSAIDYLGISFSALDHAGHRFGPRSHEVQDVLIRLDETLGHLFDHLDATVGQGGYVVSLSADHGAIPIPEALVNQQIDAGRIPAADIVSAAEQTAAEFLGPGEHVARFEEQDFYFSPGVYDRLAEKPGALDQIADAIESVEGVARVYRADTIRDRRDTGNSVERALARSYYPGRSGDLLIVVRPYWTTSTNAAGHGTSYGYDTRVPILLMGSGILPGQHLAPVTPADIAPTLAYLSRITLAYA</sequence>
<proteinExistence type="predicted"/>
<dbReference type="AlphaFoldDB" id="A0A382WJZ6"/>
<feature type="non-terminal residue" evidence="1">
    <location>
        <position position="1"/>
    </location>
</feature>
<protein>
    <recommendedName>
        <fullName evidence="2">Alkaline phosphatase family protein</fullName>
    </recommendedName>
</protein>
<dbReference type="EMBL" id="UINC01160455">
    <property type="protein sequence ID" value="SVD59113.1"/>
    <property type="molecule type" value="Genomic_DNA"/>
</dbReference>
<feature type="non-terminal residue" evidence="1">
    <location>
        <position position="277"/>
    </location>
</feature>
<accession>A0A382WJZ6</accession>
<dbReference type="InterPro" id="IPR017850">
    <property type="entry name" value="Alkaline_phosphatase_core_sf"/>
</dbReference>
<evidence type="ECO:0000313" key="1">
    <source>
        <dbReference type="EMBL" id="SVD59113.1"/>
    </source>
</evidence>
<dbReference type="Gene3D" id="3.40.720.10">
    <property type="entry name" value="Alkaline Phosphatase, subunit A"/>
    <property type="match status" value="2"/>
</dbReference>
<gene>
    <name evidence="1" type="ORF">METZ01_LOCUS411967</name>
</gene>
<dbReference type="Pfam" id="PF01663">
    <property type="entry name" value="Phosphodiest"/>
    <property type="match status" value="1"/>
</dbReference>
<organism evidence="1">
    <name type="scientific">marine metagenome</name>
    <dbReference type="NCBI Taxonomy" id="408172"/>
    <lineage>
        <taxon>unclassified sequences</taxon>
        <taxon>metagenomes</taxon>
        <taxon>ecological metagenomes</taxon>
    </lineage>
</organism>
<reference evidence="1" key="1">
    <citation type="submission" date="2018-05" db="EMBL/GenBank/DDBJ databases">
        <authorList>
            <person name="Lanie J.A."/>
            <person name="Ng W.-L."/>
            <person name="Kazmierczak K.M."/>
            <person name="Andrzejewski T.M."/>
            <person name="Davidsen T.M."/>
            <person name="Wayne K.J."/>
            <person name="Tettelin H."/>
            <person name="Glass J.I."/>
            <person name="Rusch D."/>
            <person name="Podicherti R."/>
            <person name="Tsui H.-C.T."/>
            <person name="Winkler M.E."/>
        </authorList>
    </citation>
    <scope>NUCLEOTIDE SEQUENCE</scope>
</reference>
<dbReference type="SUPFAM" id="SSF53649">
    <property type="entry name" value="Alkaline phosphatase-like"/>
    <property type="match status" value="1"/>
</dbReference>
<evidence type="ECO:0008006" key="2">
    <source>
        <dbReference type="Google" id="ProtNLM"/>
    </source>
</evidence>